<reference evidence="2 3" key="1">
    <citation type="submission" date="2023-03" db="EMBL/GenBank/DDBJ databases">
        <title>High recombination rates correlate with genetic variation in Cardiocondyla obscurior ants.</title>
        <authorList>
            <person name="Errbii M."/>
        </authorList>
    </citation>
    <scope>NUCLEOTIDE SEQUENCE [LARGE SCALE GENOMIC DNA]</scope>
    <source>
        <strain evidence="2">Alpha-2009</strain>
        <tissue evidence="2">Whole body</tissue>
    </source>
</reference>
<protein>
    <recommendedName>
        <fullName evidence="4">Transmembrane protein</fullName>
    </recommendedName>
</protein>
<proteinExistence type="predicted"/>
<evidence type="ECO:0000256" key="1">
    <source>
        <dbReference type="SAM" id="Phobius"/>
    </source>
</evidence>
<evidence type="ECO:0008006" key="4">
    <source>
        <dbReference type="Google" id="ProtNLM"/>
    </source>
</evidence>
<name>A0AAW2G618_9HYME</name>
<keyword evidence="1" id="KW-0812">Transmembrane</keyword>
<keyword evidence="1" id="KW-0472">Membrane</keyword>
<dbReference type="Proteomes" id="UP001430953">
    <property type="component" value="Unassembled WGS sequence"/>
</dbReference>
<feature type="transmembrane region" description="Helical" evidence="1">
    <location>
        <begin position="47"/>
        <end position="66"/>
    </location>
</feature>
<dbReference type="EMBL" id="JADYXP020000005">
    <property type="protein sequence ID" value="KAL0123624.1"/>
    <property type="molecule type" value="Genomic_DNA"/>
</dbReference>
<keyword evidence="3" id="KW-1185">Reference proteome</keyword>
<accession>A0AAW2G618</accession>
<dbReference type="AlphaFoldDB" id="A0AAW2G618"/>
<organism evidence="2 3">
    <name type="scientific">Cardiocondyla obscurior</name>
    <dbReference type="NCBI Taxonomy" id="286306"/>
    <lineage>
        <taxon>Eukaryota</taxon>
        <taxon>Metazoa</taxon>
        <taxon>Ecdysozoa</taxon>
        <taxon>Arthropoda</taxon>
        <taxon>Hexapoda</taxon>
        <taxon>Insecta</taxon>
        <taxon>Pterygota</taxon>
        <taxon>Neoptera</taxon>
        <taxon>Endopterygota</taxon>
        <taxon>Hymenoptera</taxon>
        <taxon>Apocrita</taxon>
        <taxon>Aculeata</taxon>
        <taxon>Formicoidea</taxon>
        <taxon>Formicidae</taxon>
        <taxon>Myrmicinae</taxon>
        <taxon>Cardiocondyla</taxon>
    </lineage>
</organism>
<sequence length="86" mass="9911">MVARVEAKAGGCLCAQLTREGKVVDVALHVEMRARIRFPASPSPPPHARGIFFLFFFYFLFFFLLFHHRPVVTKCWKSNPFVSRPD</sequence>
<keyword evidence="1" id="KW-1133">Transmembrane helix</keyword>
<comment type="caution">
    <text evidence="2">The sequence shown here is derived from an EMBL/GenBank/DDBJ whole genome shotgun (WGS) entry which is preliminary data.</text>
</comment>
<gene>
    <name evidence="2" type="ORF">PUN28_005859</name>
</gene>
<evidence type="ECO:0000313" key="3">
    <source>
        <dbReference type="Proteomes" id="UP001430953"/>
    </source>
</evidence>
<evidence type="ECO:0000313" key="2">
    <source>
        <dbReference type="EMBL" id="KAL0123624.1"/>
    </source>
</evidence>